<gene>
    <name evidence="2" type="ORF">HYFRA_00008546</name>
</gene>
<evidence type="ECO:0000256" key="1">
    <source>
        <dbReference type="SAM" id="MobiDB-lite"/>
    </source>
</evidence>
<dbReference type="AlphaFoldDB" id="A0A9N9PT61"/>
<keyword evidence="3" id="KW-1185">Reference proteome</keyword>
<name>A0A9N9PT61_9HELO</name>
<accession>A0A9N9PT61</accession>
<dbReference type="Proteomes" id="UP000696280">
    <property type="component" value="Unassembled WGS sequence"/>
</dbReference>
<comment type="caution">
    <text evidence="2">The sequence shown here is derived from an EMBL/GenBank/DDBJ whole genome shotgun (WGS) entry which is preliminary data.</text>
</comment>
<evidence type="ECO:0000313" key="3">
    <source>
        <dbReference type="Proteomes" id="UP000696280"/>
    </source>
</evidence>
<feature type="compositionally biased region" description="Low complexity" evidence="1">
    <location>
        <begin position="9"/>
        <end position="28"/>
    </location>
</feature>
<proteinExistence type="predicted"/>
<dbReference type="EMBL" id="CAJVRL010000058">
    <property type="protein sequence ID" value="CAG8954860.1"/>
    <property type="molecule type" value="Genomic_DNA"/>
</dbReference>
<protein>
    <submittedName>
        <fullName evidence="2">Uncharacterized protein</fullName>
    </submittedName>
</protein>
<evidence type="ECO:0000313" key="2">
    <source>
        <dbReference type="EMBL" id="CAG8954860.1"/>
    </source>
</evidence>
<sequence>MKPRLQQLNLPSTANNSNSNTSDNITSHNDQKMEDPDGCGSTQSLSALKRCLLQRYHYGSWASKQERHDEDELATYRRTLQAIHKTIRNRYLSAQQCMLRLALAQMITYVSLHTVQLTMNFADRSSQSPSHQNTHAVDFFIQWQSQAHYDLHPPLFCPDVGAQALPQCGFADFLTELKVVCDVIRKQDKLADRY</sequence>
<organism evidence="2 3">
    <name type="scientific">Hymenoscyphus fraxineus</name>
    <dbReference type="NCBI Taxonomy" id="746836"/>
    <lineage>
        <taxon>Eukaryota</taxon>
        <taxon>Fungi</taxon>
        <taxon>Dikarya</taxon>
        <taxon>Ascomycota</taxon>
        <taxon>Pezizomycotina</taxon>
        <taxon>Leotiomycetes</taxon>
        <taxon>Helotiales</taxon>
        <taxon>Helotiaceae</taxon>
        <taxon>Hymenoscyphus</taxon>
    </lineage>
</organism>
<feature type="region of interest" description="Disordered" evidence="1">
    <location>
        <begin position="1"/>
        <end position="41"/>
    </location>
</feature>
<reference evidence="2" key="1">
    <citation type="submission" date="2021-07" db="EMBL/GenBank/DDBJ databases">
        <authorList>
            <person name="Durling M."/>
        </authorList>
    </citation>
    <scope>NUCLEOTIDE SEQUENCE</scope>
</reference>